<keyword evidence="3" id="KW-1003">Cell membrane</keyword>
<evidence type="ECO:0000256" key="3">
    <source>
        <dbReference type="ARBA" id="ARBA00022475"/>
    </source>
</evidence>
<accession>A0A8B6X4P3</accession>
<reference evidence="11" key="2">
    <citation type="submission" date="2025-08" db="UniProtKB">
        <authorList>
            <consortium name="RefSeq"/>
        </authorList>
    </citation>
    <scope>IDENTIFICATION</scope>
</reference>
<keyword evidence="10" id="KW-1185">Reference proteome</keyword>
<feature type="domain" description="Type II secretion system protein GspF" evidence="9">
    <location>
        <begin position="75"/>
        <end position="197"/>
    </location>
</feature>
<gene>
    <name evidence="11" type="primary">gspF</name>
</gene>
<dbReference type="PANTHER" id="PTHR30012">
    <property type="entry name" value="GENERAL SECRETION PATHWAY PROTEIN"/>
    <property type="match status" value="1"/>
</dbReference>
<proteinExistence type="inferred from homology"/>
<evidence type="ECO:0000256" key="7">
    <source>
        <dbReference type="ARBA" id="ARBA00023136"/>
    </source>
</evidence>
<evidence type="ECO:0000313" key="11">
    <source>
        <dbReference type="RefSeq" id="WP_028311913.1"/>
    </source>
</evidence>
<feature type="domain" description="Type II secretion system protein GspF" evidence="9">
    <location>
        <begin position="277"/>
        <end position="408"/>
    </location>
</feature>
<feature type="transmembrane region" description="Helical" evidence="8">
    <location>
        <begin position="216"/>
        <end position="242"/>
    </location>
</feature>
<dbReference type="InterPro" id="IPR042094">
    <property type="entry name" value="T2SS_GspF_sf"/>
</dbReference>
<dbReference type="NCBIfam" id="TIGR02120">
    <property type="entry name" value="GspF"/>
    <property type="match status" value="1"/>
</dbReference>
<dbReference type="FunFam" id="1.20.81.30:FF:000001">
    <property type="entry name" value="Type II secretion system protein F"/>
    <property type="match status" value="1"/>
</dbReference>
<dbReference type="Pfam" id="PF00482">
    <property type="entry name" value="T2SSF"/>
    <property type="match status" value="2"/>
</dbReference>
<evidence type="ECO:0000256" key="1">
    <source>
        <dbReference type="ARBA" id="ARBA00004429"/>
    </source>
</evidence>
<dbReference type="InterPro" id="IPR003004">
    <property type="entry name" value="GspF/PilC"/>
</dbReference>
<keyword evidence="5 8" id="KW-0812">Transmembrane</keyword>
<evidence type="ECO:0000313" key="10">
    <source>
        <dbReference type="Proteomes" id="UP000675920"/>
    </source>
</evidence>
<feature type="transmembrane region" description="Helical" evidence="8">
    <location>
        <begin position="385"/>
        <end position="410"/>
    </location>
</feature>
<organism evidence="10 11">
    <name type="scientific">Derxia gummosa DSM 723</name>
    <dbReference type="NCBI Taxonomy" id="1121388"/>
    <lineage>
        <taxon>Bacteria</taxon>
        <taxon>Pseudomonadati</taxon>
        <taxon>Pseudomonadota</taxon>
        <taxon>Betaproteobacteria</taxon>
        <taxon>Burkholderiales</taxon>
        <taxon>Alcaligenaceae</taxon>
        <taxon>Derxia</taxon>
    </lineage>
</organism>
<evidence type="ECO:0000256" key="8">
    <source>
        <dbReference type="SAM" id="Phobius"/>
    </source>
</evidence>
<dbReference type="Proteomes" id="UP000675920">
    <property type="component" value="Unplaced"/>
</dbReference>
<reference evidence="11" key="1">
    <citation type="journal article" date="2009" name="J. Struct. Biol.">
        <title>The three-dimensional structure of the cytoplasmic domains of EpsF from the type 2 secretion system of Vibrio cholerae.</title>
        <authorList>
            <person name="Abendroth J."/>
            <person name="Mitchell D.D."/>
            <person name="Korotkov K.V."/>
            <person name="Johnson T.L."/>
            <person name="Kreger A."/>
            <person name="Sandkvist M."/>
            <person name="Hol W.G."/>
        </authorList>
    </citation>
    <scope>NUCLEOTIDE SEQUENCE</scope>
</reference>
<evidence type="ECO:0000256" key="5">
    <source>
        <dbReference type="ARBA" id="ARBA00022692"/>
    </source>
</evidence>
<dbReference type="GO" id="GO:0005886">
    <property type="term" value="C:plasma membrane"/>
    <property type="evidence" value="ECO:0007669"/>
    <property type="project" value="UniProtKB-SubCell"/>
</dbReference>
<dbReference type="AlphaFoldDB" id="A0A8B6X4P3"/>
<sequence length="417" mass="44251">MAAFRFEALTDAGKTDSGVIEAESARHARSLVRARGLAPLTVEPISADAAGTAQSDGAPRLRGRKLSNTELALLTRQLASLLGAGLPLERALSALIEQAERNHVRDLLAGVRTDVLGGSTLAGALERRKRDFPDIYRALVAAGETSGDLGRVLDKLATYVEERNTLTSKVTMAFVYPAIVSTVALLVVIGLLTYVVPQVVAVFDQTKQKLPTLTLVMIWLSDFLRADGWLLGLGVAGIGYGFKRALGVESFRARFDAWVLTLPVMGRLVQSLNTARFASTLAILVGGGVPILRALEAGGRTVGNTAMRRDVDAAIVRVREGSSLARALAAGAKGDGGTKRGLFPPVLIHLMASGESTGNLPEMLERAATGQGDDLTRRTMVLTSLLEPALILLMGVIVLVIVLAVLLPIIEINQLVR</sequence>
<dbReference type="GO" id="GO:0015628">
    <property type="term" value="P:protein secretion by the type II secretion system"/>
    <property type="evidence" value="ECO:0007669"/>
    <property type="project" value="InterPro"/>
</dbReference>
<keyword evidence="4" id="KW-0997">Cell inner membrane</keyword>
<keyword evidence="6 8" id="KW-1133">Transmembrane helix</keyword>
<protein>
    <submittedName>
        <fullName evidence="11">Type II secretion system inner membrane protein GspF</fullName>
    </submittedName>
</protein>
<dbReference type="Gene3D" id="1.20.81.30">
    <property type="entry name" value="Type II secretion system (T2SS), domain F"/>
    <property type="match status" value="2"/>
</dbReference>
<name>A0A8B6X4P3_9BURK</name>
<keyword evidence="7 8" id="KW-0472">Membrane</keyword>
<evidence type="ECO:0000256" key="4">
    <source>
        <dbReference type="ARBA" id="ARBA00022519"/>
    </source>
</evidence>
<evidence type="ECO:0000256" key="6">
    <source>
        <dbReference type="ARBA" id="ARBA00022989"/>
    </source>
</evidence>
<comment type="similarity">
    <text evidence="2">Belongs to the GSP F family.</text>
</comment>
<dbReference type="InterPro" id="IPR018076">
    <property type="entry name" value="T2SS_GspF_dom"/>
</dbReference>
<evidence type="ECO:0000256" key="2">
    <source>
        <dbReference type="ARBA" id="ARBA00005745"/>
    </source>
</evidence>
<dbReference type="GO" id="GO:0015627">
    <property type="term" value="C:type II protein secretion system complex"/>
    <property type="evidence" value="ECO:0007669"/>
    <property type="project" value="InterPro"/>
</dbReference>
<comment type="subcellular location">
    <subcellularLocation>
        <location evidence="1">Cell inner membrane</location>
        <topology evidence="1">Multi-pass membrane protein</topology>
    </subcellularLocation>
</comment>
<dbReference type="PRINTS" id="PR00812">
    <property type="entry name" value="BCTERIALGSPF"/>
</dbReference>
<feature type="transmembrane region" description="Helical" evidence="8">
    <location>
        <begin position="173"/>
        <end position="196"/>
    </location>
</feature>
<dbReference type="InterPro" id="IPR011850">
    <property type="entry name" value="T2SS_GspF"/>
</dbReference>
<dbReference type="RefSeq" id="WP_028311913.1">
    <property type="nucleotide sequence ID" value="NZ_AXWS01000014.1"/>
</dbReference>
<evidence type="ECO:0000259" key="9">
    <source>
        <dbReference type="Pfam" id="PF00482"/>
    </source>
</evidence>
<dbReference type="PANTHER" id="PTHR30012:SF0">
    <property type="entry name" value="TYPE II SECRETION SYSTEM PROTEIN F-RELATED"/>
    <property type="match status" value="1"/>
</dbReference>
<dbReference type="OrthoDB" id="9805682at2"/>